<dbReference type="AlphaFoldDB" id="A0A387H2V1"/>
<organism evidence="3 4">
    <name type="scientific">Streptomyces hundungensis</name>
    <dbReference type="NCBI Taxonomy" id="1077946"/>
    <lineage>
        <taxon>Bacteria</taxon>
        <taxon>Bacillati</taxon>
        <taxon>Actinomycetota</taxon>
        <taxon>Actinomycetes</taxon>
        <taxon>Kitasatosporales</taxon>
        <taxon>Streptomycetaceae</taxon>
        <taxon>Streptomyces</taxon>
    </lineage>
</organism>
<dbReference type="RefSeq" id="WP_120719373.1">
    <property type="nucleotide sequence ID" value="NZ_CP032698.1"/>
</dbReference>
<keyword evidence="1" id="KW-1133">Transmembrane helix</keyword>
<gene>
    <name evidence="3" type="ORF">DWB77_00092</name>
</gene>
<feature type="transmembrane region" description="Helical" evidence="1">
    <location>
        <begin position="16"/>
        <end position="36"/>
    </location>
</feature>
<keyword evidence="1" id="KW-0812">Transmembrane</keyword>
<accession>A0A387H2V1</accession>
<protein>
    <recommendedName>
        <fullName evidence="2">TadE-like domain-containing protein</fullName>
    </recommendedName>
</protein>
<dbReference type="EMBL" id="CP032698">
    <property type="protein sequence ID" value="AYG77985.1"/>
    <property type="molecule type" value="Genomic_DNA"/>
</dbReference>
<dbReference type="Proteomes" id="UP000271554">
    <property type="component" value="Chromosome"/>
</dbReference>
<evidence type="ECO:0000259" key="2">
    <source>
        <dbReference type="Pfam" id="PF07811"/>
    </source>
</evidence>
<dbReference type="Pfam" id="PF07811">
    <property type="entry name" value="TadE"/>
    <property type="match status" value="1"/>
</dbReference>
<evidence type="ECO:0000313" key="4">
    <source>
        <dbReference type="Proteomes" id="UP000271554"/>
    </source>
</evidence>
<name>A0A387H2V1_9ACTN</name>
<sequence>MPPAHRLRRPADDGSVAIEAAIIVPVLIVLVLLFVAGARLSLAGQKTDAAAQAAARAASLARTPATGSADAKAAAADALTSSGQVCSHTAVDAQVAGLAVPVGQVSTVTVTVSCTVPVGDLVLIGGGPGVRTVRSTFTSIVDAYRGRG</sequence>
<keyword evidence="1" id="KW-0472">Membrane</keyword>
<evidence type="ECO:0000313" key="3">
    <source>
        <dbReference type="EMBL" id="AYG77985.1"/>
    </source>
</evidence>
<evidence type="ECO:0000256" key="1">
    <source>
        <dbReference type="SAM" id="Phobius"/>
    </source>
</evidence>
<dbReference type="InterPro" id="IPR012495">
    <property type="entry name" value="TadE-like_dom"/>
</dbReference>
<feature type="domain" description="TadE-like" evidence="2">
    <location>
        <begin position="14"/>
        <end position="56"/>
    </location>
</feature>
<reference evidence="3 4" key="1">
    <citation type="submission" date="2018-10" db="EMBL/GenBank/DDBJ databases">
        <title>Relationship between Morphology and Antimicrobial Activity in Streptomyces.</title>
        <authorList>
            <person name="Kang H.J."/>
            <person name="Kim S.B."/>
        </authorList>
    </citation>
    <scope>NUCLEOTIDE SEQUENCE [LARGE SCALE GENOMIC DNA]</scope>
    <source>
        <strain evidence="3 4">BH38</strain>
    </source>
</reference>
<keyword evidence="4" id="KW-1185">Reference proteome</keyword>
<proteinExistence type="predicted"/>
<dbReference type="KEGG" id="shun:DWB77_00092"/>